<comment type="subcellular location">
    <subcellularLocation>
        <location evidence="1">Cytoplasm</location>
    </subcellularLocation>
</comment>
<keyword evidence="8" id="KW-0949">S-adenosyl-L-methionine</keyword>
<evidence type="ECO:0000256" key="7">
    <source>
        <dbReference type="ARBA" id="ARBA00022679"/>
    </source>
</evidence>
<dbReference type="EMBL" id="BSPC01000036">
    <property type="protein sequence ID" value="GLS20893.1"/>
    <property type="molecule type" value="Genomic_DNA"/>
</dbReference>
<evidence type="ECO:0000256" key="11">
    <source>
        <dbReference type="ARBA" id="ARBA00031350"/>
    </source>
</evidence>
<protein>
    <recommendedName>
        <fullName evidence="4">Protein-L-isoaspartate O-methyltransferase</fullName>
        <ecNumber evidence="3">2.1.1.77</ecNumber>
    </recommendedName>
    <alternativeName>
        <fullName evidence="11">L-isoaspartyl protein carboxyl methyltransferase</fullName>
    </alternativeName>
    <alternativeName>
        <fullName evidence="9">Protein L-isoaspartyl methyltransferase</fullName>
    </alternativeName>
    <alternativeName>
        <fullName evidence="10">Protein-beta-aspartate methyltransferase</fullName>
    </alternativeName>
</protein>
<keyword evidence="5" id="KW-0963">Cytoplasm</keyword>
<evidence type="ECO:0000256" key="3">
    <source>
        <dbReference type="ARBA" id="ARBA00011890"/>
    </source>
</evidence>
<evidence type="ECO:0000256" key="2">
    <source>
        <dbReference type="ARBA" id="ARBA00005369"/>
    </source>
</evidence>
<evidence type="ECO:0000256" key="8">
    <source>
        <dbReference type="ARBA" id="ARBA00022691"/>
    </source>
</evidence>
<dbReference type="InterPro" id="IPR000682">
    <property type="entry name" value="PCMT"/>
</dbReference>
<reference evidence="13" key="1">
    <citation type="journal article" date="2019" name="Int. J. Syst. Evol. Microbiol.">
        <title>The Global Catalogue of Microorganisms (GCM) 10K type strain sequencing project: providing services to taxonomists for standard genome sequencing and annotation.</title>
        <authorList>
            <consortium name="The Broad Institute Genomics Platform"/>
            <consortium name="The Broad Institute Genome Sequencing Center for Infectious Disease"/>
            <person name="Wu L."/>
            <person name="Ma J."/>
        </authorList>
    </citation>
    <scope>NUCLEOTIDE SEQUENCE [LARGE SCALE GENOMIC DNA]</scope>
    <source>
        <strain evidence="13">NBRC 101365</strain>
    </source>
</reference>
<organism evidence="12 13">
    <name type="scientific">Labrys miyagiensis</name>
    <dbReference type="NCBI Taxonomy" id="346912"/>
    <lineage>
        <taxon>Bacteria</taxon>
        <taxon>Pseudomonadati</taxon>
        <taxon>Pseudomonadota</taxon>
        <taxon>Alphaproteobacteria</taxon>
        <taxon>Hyphomicrobiales</taxon>
        <taxon>Xanthobacteraceae</taxon>
        <taxon>Labrys</taxon>
    </lineage>
</organism>
<dbReference type="CDD" id="cd02440">
    <property type="entry name" value="AdoMet_MTases"/>
    <property type="match status" value="1"/>
</dbReference>
<evidence type="ECO:0000256" key="4">
    <source>
        <dbReference type="ARBA" id="ARBA00013346"/>
    </source>
</evidence>
<evidence type="ECO:0000256" key="5">
    <source>
        <dbReference type="ARBA" id="ARBA00022490"/>
    </source>
</evidence>
<dbReference type="EC" id="2.1.1.77" evidence="3"/>
<dbReference type="Gene3D" id="3.40.50.150">
    <property type="entry name" value="Vaccinia Virus protein VP39"/>
    <property type="match status" value="1"/>
</dbReference>
<evidence type="ECO:0000256" key="10">
    <source>
        <dbReference type="ARBA" id="ARBA00031323"/>
    </source>
</evidence>
<dbReference type="PANTHER" id="PTHR11579:SF0">
    <property type="entry name" value="PROTEIN-L-ISOASPARTATE(D-ASPARTATE) O-METHYLTRANSFERASE"/>
    <property type="match status" value="1"/>
</dbReference>
<dbReference type="InterPro" id="IPR029063">
    <property type="entry name" value="SAM-dependent_MTases_sf"/>
</dbReference>
<comment type="similarity">
    <text evidence="2">Belongs to the methyltransferase superfamily. L-isoaspartyl/D-aspartyl protein methyltransferase family.</text>
</comment>
<dbReference type="Proteomes" id="UP001156882">
    <property type="component" value="Unassembled WGS sequence"/>
</dbReference>
<evidence type="ECO:0000256" key="6">
    <source>
        <dbReference type="ARBA" id="ARBA00022603"/>
    </source>
</evidence>
<dbReference type="SUPFAM" id="SSF53335">
    <property type="entry name" value="S-adenosyl-L-methionine-dependent methyltransferases"/>
    <property type="match status" value="1"/>
</dbReference>
<evidence type="ECO:0000256" key="9">
    <source>
        <dbReference type="ARBA" id="ARBA00030757"/>
    </source>
</evidence>
<dbReference type="RefSeq" id="WP_284313970.1">
    <property type="nucleotide sequence ID" value="NZ_BSPC01000036.1"/>
</dbReference>
<gene>
    <name evidence="12" type="ORF">GCM10007874_39100</name>
</gene>
<evidence type="ECO:0000256" key="1">
    <source>
        <dbReference type="ARBA" id="ARBA00004496"/>
    </source>
</evidence>
<comment type="caution">
    <text evidence="12">The sequence shown here is derived from an EMBL/GenBank/DDBJ whole genome shotgun (WGS) entry which is preliminary data.</text>
</comment>
<sequence>MKPAHATTPEELVIIRRAYAKQVKAVAGADNPAVERAFATVPREDFLGPGPWQIPRDWGNYAPTPSADPVYLYTNDLVGIVPERRINNGQPSLHFYLLARAAPVAGEHIVHVGAGVGYYTAIMADITGPDGKVTGIEYDPDLAARARANLAPYPQASVIEGDGSSVPFEDADIIYVNAGATRPAEAWLDRLKPGGRLVLPLTTDLNFSEDGWSNMHQRGAVFLITRREGHYDAEWISPVAIFPCVGTRDDASEKPLAEALGRGNVKRVRKLYRSNTIPRERCWLKAPGWCLAYD</sequence>
<evidence type="ECO:0000313" key="12">
    <source>
        <dbReference type="EMBL" id="GLS20893.1"/>
    </source>
</evidence>
<keyword evidence="13" id="KW-1185">Reference proteome</keyword>
<keyword evidence="7" id="KW-0808">Transferase</keyword>
<proteinExistence type="inferred from homology"/>
<dbReference type="PANTHER" id="PTHR11579">
    <property type="entry name" value="PROTEIN-L-ISOASPARTATE O-METHYLTRANSFERASE"/>
    <property type="match status" value="1"/>
</dbReference>
<dbReference type="Pfam" id="PF01135">
    <property type="entry name" value="PCMT"/>
    <property type="match status" value="1"/>
</dbReference>
<name>A0ABQ6CKS8_9HYPH</name>
<accession>A0ABQ6CKS8</accession>
<keyword evidence="6" id="KW-0489">Methyltransferase</keyword>
<evidence type="ECO:0000313" key="13">
    <source>
        <dbReference type="Proteomes" id="UP001156882"/>
    </source>
</evidence>